<dbReference type="OrthoDB" id="5579101at2759"/>
<dbReference type="InterPro" id="IPR018151">
    <property type="entry name" value="TF_GreA/GreB_CS"/>
</dbReference>
<dbReference type="Pfam" id="PF03449">
    <property type="entry name" value="GreA_GreB_N"/>
    <property type="match status" value="1"/>
</dbReference>
<evidence type="ECO:0000256" key="4">
    <source>
        <dbReference type="ARBA" id="ARBA00023125"/>
    </source>
</evidence>
<dbReference type="Gene3D" id="1.10.287.180">
    <property type="entry name" value="Transcription elongation factor, GreA/GreB, N-terminal domain"/>
    <property type="match status" value="1"/>
</dbReference>
<dbReference type="GO" id="GO:0032784">
    <property type="term" value="P:regulation of DNA-templated transcription elongation"/>
    <property type="evidence" value="ECO:0007669"/>
    <property type="project" value="InterPro"/>
</dbReference>
<dbReference type="PANTHER" id="PTHR30437">
    <property type="entry name" value="TRANSCRIPTION ELONGATION FACTOR GREA"/>
    <property type="match status" value="1"/>
</dbReference>
<dbReference type="InterPro" id="IPR001437">
    <property type="entry name" value="Tscrpt_elong_fac_GreA/B_C"/>
</dbReference>
<comment type="similarity">
    <text evidence="1">Belongs to the GreA/GreB family.</text>
</comment>
<dbReference type="GO" id="GO:0070063">
    <property type="term" value="F:RNA polymerase binding"/>
    <property type="evidence" value="ECO:0007669"/>
    <property type="project" value="InterPro"/>
</dbReference>
<dbReference type="HAMAP" id="MF_00930">
    <property type="entry name" value="GreB"/>
    <property type="match status" value="1"/>
</dbReference>
<keyword evidence="10" id="KW-1185">Reference proteome</keyword>
<dbReference type="Gene3D" id="3.10.50.30">
    <property type="entry name" value="Transcription elongation factor, GreA/GreB, C-terminal domain"/>
    <property type="match status" value="1"/>
</dbReference>
<dbReference type="NCBIfam" id="TIGR01461">
    <property type="entry name" value="greB"/>
    <property type="match status" value="1"/>
</dbReference>
<dbReference type="InterPro" id="IPR023459">
    <property type="entry name" value="Tscrpt_elong_fac_GreA/B_fam"/>
</dbReference>
<dbReference type="PROSITE" id="PS00829">
    <property type="entry name" value="GREAB_1"/>
    <property type="match status" value="1"/>
</dbReference>
<feature type="domain" description="Transcription elongation factor GreA/GreB C-terminal" evidence="7">
    <location>
        <begin position="91"/>
        <end position="151"/>
    </location>
</feature>
<evidence type="ECO:0000256" key="2">
    <source>
        <dbReference type="ARBA" id="ARBA00013729"/>
    </source>
</evidence>
<evidence type="ECO:0000313" key="9">
    <source>
        <dbReference type="EMBL" id="CAE7565109.1"/>
    </source>
</evidence>
<keyword evidence="5" id="KW-0804">Transcription</keyword>
<comment type="caution">
    <text evidence="9">The sequence shown here is derived from an EMBL/GenBank/DDBJ whole genome shotgun (WGS) entry which is preliminary data.</text>
</comment>
<evidence type="ECO:0000256" key="3">
    <source>
        <dbReference type="ARBA" id="ARBA00023015"/>
    </source>
</evidence>
<dbReference type="PANTHER" id="PTHR30437:SF6">
    <property type="entry name" value="TRANSCRIPTION ELONGATION FACTOR GREB"/>
    <property type="match status" value="1"/>
</dbReference>
<dbReference type="FunFam" id="3.10.50.30:FF:000001">
    <property type="entry name" value="Transcription elongation factor GreA"/>
    <property type="match status" value="1"/>
</dbReference>
<dbReference type="GO" id="GO:0006354">
    <property type="term" value="P:DNA-templated transcription elongation"/>
    <property type="evidence" value="ECO:0007669"/>
    <property type="project" value="TreeGrafter"/>
</dbReference>
<dbReference type="InterPro" id="IPR036805">
    <property type="entry name" value="Tscrpt_elong_fac_GreA/B_N_sf"/>
</dbReference>
<sequence>MSRYRPPRPKSSPYITRRGYEKLSEELTFLWKVKRPEVTRKVSEAAAQGDRSENAEYIYGKKQLREIDSRIGFLSRRLDDLTVIENLPPDQSRVYFGAWVTLESETGEKHTYRIVGADEFDAAPAYISVDAPLARALIGKAVDDEITIEPQRSSGPARILTKPTEATTPIHYAIVDVQYKKDET</sequence>
<evidence type="ECO:0000256" key="1">
    <source>
        <dbReference type="ARBA" id="ARBA00008213"/>
    </source>
</evidence>
<dbReference type="InterPro" id="IPR036953">
    <property type="entry name" value="GreA/GreB_C_sf"/>
</dbReference>
<dbReference type="InterPro" id="IPR028624">
    <property type="entry name" value="Tscrpt_elong_fac_GreA/B"/>
</dbReference>
<dbReference type="EMBL" id="CAJNJA010026807">
    <property type="protein sequence ID" value="CAE7565109.1"/>
    <property type="molecule type" value="Genomic_DNA"/>
</dbReference>
<dbReference type="InterPro" id="IPR006358">
    <property type="entry name" value="Tscrpt_elong_fac_GreB"/>
</dbReference>
<evidence type="ECO:0000259" key="7">
    <source>
        <dbReference type="Pfam" id="PF01272"/>
    </source>
</evidence>
<dbReference type="SUPFAM" id="SSF54534">
    <property type="entry name" value="FKBP-like"/>
    <property type="match status" value="1"/>
</dbReference>
<name>A0A812UC09_9DINO</name>
<protein>
    <recommendedName>
        <fullName evidence="2">Transcription elongation factor GreA</fullName>
    </recommendedName>
    <alternativeName>
        <fullName evidence="6">Transcript cleavage factor GreA</fullName>
    </alternativeName>
</protein>
<organism evidence="9 10">
    <name type="scientific">Symbiodinium necroappetens</name>
    <dbReference type="NCBI Taxonomy" id="1628268"/>
    <lineage>
        <taxon>Eukaryota</taxon>
        <taxon>Sar</taxon>
        <taxon>Alveolata</taxon>
        <taxon>Dinophyceae</taxon>
        <taxon>Suessiales</taxon>
        <taxon>Symbiodiniaceae</taxon>
        <taxon>Symbiodinium</taxon>
    </lineage>
</organism>
<dbReference type="HAMAP" id="MF_00105">
    <property type="entry name" value="GreA_GreB"/>
    <property type="match status" value="1"/>
</dbReference>
<evidence type="ECO:0000256" key="6">
    <source>
        <dbReference type="ARBA" id="ARBA00030776"/>
    </source>
</evidence>
<dbReference type="GO" id="GO:0003677">
    <property type="term" value="F:DNA binding"/>
    <property type="evidence" value="ECO:0007669"/>
    <property type="project" value="UniProtKB-KW"/>
</dbReference>
<dbReference type="SUPFAM" id="SSF46557">
    <property type="entry name" value="GreA transcript cleavage protein, N-terminal domain"/>
    <property type="match status" value="1"/>
</dbReference>
<reference evidence="9" key="1">
    <citation type="submission" date="2021-02" db="EMBL/GenBank/DDBJ databases">
        <authorList>
            <person name="Dougan E. K."/>
            <person name="Rhodes N."/>
            <person name="Thang M."/>
            <person name="Chan C."/>
        </authorList>
    </citation>
    <scope>NUCLEOTIDE SEQUENCE</scope>
</reference>
<keyword evidence="3" id="KW-0805">Transcription regulation</keyword>
<evidence type="ECO:0000256" key="5">
    <source>
        <dbReference type="ARBA" id="ARBA00023163"/>
    </source>
</evidence>
<feature type="domain" description="Transcription elongation factor GreA/GreB N-terminal" evidence="8">
    <location>
        <begin position="14"/>
        <end position="83"/>
    </location>
</feature>
<dbReference type="FunFam" id="1.10.287.180:FF:000001">
    <property type="entry name" value="Transcription elongation factor GreA"/>
    <property type="match status" value="1"/>
</dbReference>
<dbReference type="AlphaFoldDB" id="A0A812UC09"/>
<evidence type="ECO:0000313" key="10">
    <source>
        <dbReference type="Proteomes" id="UP000601435"/>
    </source>
</evidence>
<dbReference type="NCBIfam" id="NF002506">
    <property type="entry name" value="PRK01885.1"/>
    <property type="match status" value="1"/>
</dbReference>
<dbReference type="Pfam" id="PF01272">
    <property type="entry name" value="GreA_GreB"/>
    <property type="match status" value="1"/>
</dbReference>
<keyword evidence="4" id="KW-0238">DNA-binding</keyword>
<dbReference type="Proteomes" id="UP000601435">
    <property type="component" value="Unassembled WGS sequence"/>
</dbReference>
<dbReference type="InterPro" id="IPR022691">
    <property type="entry name" value="Tscrpt_elong_fac_GreA/B_N"/>
</dbReference>
<accession>A0A812UC09</accession>
<gene>
    <name evidence="9" type="primary">greB</name>
    <name evidence="9" type="ORF">SNEC2469_LOCUS16385</name>
</gene>
<evidence type="ECO:0000259" key="8">
    <source>
        <dbReference type="Pfam" id="PF03449"/>
    </source>
</evidence>
<proteinExistence type="inferred from homology"/>